<dbReference type="GO" id="GO:0009052">
    <property type="term" value="P:pentose-phosphate shunt, non-oxidative branch"/>
    <property type="evidence" value="ECO:0007669"/>
    <property type="project" value="TreeGrafter"/>
</dbReference>
<sequence>MSVLEQLKKVTTVVADTAIKEFKPTDATTNPSLILAASKMEKYAPLMKEAITYAKEKGAGKTPEQVLELAMDRLFVVFGKEILNVIPGRVSTEVDARLSFDADASVVKALSLIDQYEKLGISKERILIKLASTWEGIQAAKILESKHGVHCNMTLLFNFEQAVACAEANVTLISPFVGRIMDWFVKNTDKKKYDRHDDPGVQSVTRIYNYYKKYGYKTQVMAASFRNTEEIKGLMGCDLLTIRHEHTIIFLVIFWFSGRSVSLFSPGLLHQLSEDKEAVPVALKCSESAGKDIPRITVDEKSFRWALNEDAMASEKLAEGIRNFAKDARALENIVKTML</sequence>
<evidence type="ECO:0000313" key="8">
    <source>
        <dbReference type="EMBL" id="ETN78509.1"/>
    </source>
</evidence>
<comment type="pathway">
    <text evidence="1 7">Carbohydrate degradation; pentose phosphate pathway; D-glyceraldehyde 3-phosphate and beta-D-fructose 6-phosphate from D-ribose 5-phosphate and D-xylulose 5-phosphate (non-oxidative stage): step 2/3.</text>
</comment>
<dbReference type="GO" id="GO:0005975">
    <property type="term" value="P:carbohydrate metabolic process"/>
    <property type="evidence" value="ECO:0007669"/>
    <property type="project" value="InterPro"/>
</dbReference>
<evidence type="ECO:0000256" key="1">
    <source>
        <dbReference type="ARBA" id="ARBA00004857"/>
    </source>
</evidence>
<comment type="catalytic activity">
    <reaction evidence="7">
        <text>D-sedoheptulose 7-phosphate + D-glyceraldehyde 3-phosphate = D-erythrose 4-phosphate + beta-D-fructose 6-phosphate</text>
        <dbReference type="Rhea" id="RHEA:17053"/>
        <dbReference type="ChEBI" id="CHEBI:16897"/>
        <dbReference type="ChEBI" id="CHEBI:57483"/>
        <dbReference type="ChEBI" id="CHEBI:57634"/>
        <dbReference type="ChEBI" id="CHEBI:59776"/>
        <dbReference type="EC" id="2.2.1.2"/>
    </reaction>
</comment>
<dbReference type="Pfam" id="PF00923">
    <property type="entry name" value="TAL_FSA"/>
    <property type="match status" value="2"/>
</dbReference>
<evidence type="ECO:0000256" key="5">
    <source>
        <dbReference type="ARBA" id="ARBA00023126"/>
    </source>
</evidence>
<evidence type="ECO:0000256" key="7">
    <source>
        <dbReference type="RuleBase" id="RU000501"/>
    </source>
</evidence>
<dbReference type="AlphaFoldDB" id="W2TA90"/>
<dbReference type="PROSITE" id="PS00958">
    <property type="entry name" value="TRANSALDOLASE_2"/>
    <property type="match status" value="1"/>
</dbReference>
<accession>W2TA90</accession>
<dbReference type="PANTHER" id="PTHR10683">
    <property type="entry name" value="TRANSALDOLASE"/>
    <property type="match status" value="1"/>
</dbReference>
<gene>
    <name evidence="8" type="ORF">NECAME_10328</name>
</gene>
<dbReference type="InterPro" id="IPR001585">
    <property type="entry name" value="TAL/FSA"/>
</dbReference>
<dbReference type="OMA" id="THAEFLW"/>
<dbReference type="SUPFAM" id="SSF51569">
    <property type="entry name" value="Aldolase"/>
    <property type="match status" value="1"/>
</dbReference>
<protein>
    <recommendedName>
        <fullName evidence="3 7">Transaldolase</fullName>
        <ecNumber evidence="3 7">2.2.1.2</ecNumber>
    </recommendedName>
</protein>
<dbReference type="PANTHER" id="PTHR10683:SF18">
    <property type="entry name" value="TRANSALDOLASE"/>
    <property type="match status" value="1"/>
</dbReference>
<dbReference type="CDD" id="cd00957">
    <property type="entry name" value="Transaldolase_TalAB"/>
    <property type="match status" value="1"/>
</dbReference>
<organism evidence="8 9">
    <name type="scientific">Necator americanus</name>
    <name type="common">Human hookworm</name>
    <dbReference type="NCBI Taxonomy" id="51031"/>
    <lineage>
        <taxon>Eukaryota</taxon>
        <taxon>Metazoa</taxon>
        <taxon>Ecdysozoa</taxon>
        <taxon>Nematoda</taxon>
        <taxon>Chromadorea</taxon>
        <taxon>Rhabditida</taxon>
        <taxon>Rhabditina</taxon>
        <taxon>Rhabditomorpha</taxon>
        <taxon>Strongyloidea</taxon>
        <taxon>Ancylostomatidae</taxon>
        <taxon>Bunostominae</taxon>
        <taxon>Necator</taxon>
    </lineage>
</organism>
<comment type="function">
    <text evidence="7">Catalyzes the rate-limiting step of the non-oxidative phase in the pentose phosphate pathway. Catalyzes the reversible conversion of sedheptulose-7-phosphate and D-glyceraldehyde 3-phosphate into erythrose-4-phosphate and beta-D-fructose 6-phosphate.</text>
</comment>
<reference evidence="9" key="1">
    <citation type="journal article" date="2014" name="Nat. Genet.">
        <title>Genome of the human hookworm Necator americanus.</title>
        <authorList>
            <person name="Tang Y.T."/>
            <person name="Gao X."/>
            <person name="Rosa B.A."/>
            <person name="Abubucker S."/>
            <person name="Hallsworth-Pepin K."/>
            <person name="Martin J."/>
            <person name="Tyagi R."/>
            <person name="Heizer E."/>
            <person name="Zhang X."/>
            <person name="Bhonagiri-Palsikar V."/>
            <person name="Minx P."/>
            <person name="Warren W.C."/>
            <person name="Wang Q."/>
            <person name="Zhan B."/>
            <person name="Hotez P.J."/>
            <person name="Sternberg P.W."/>
            <person name="Dougall A."/>
            <person name="Gaze S.T."/>
            <person name="Mulvenna J."/>
            <person name="Sotillo J."/>
            <person name="Ranganathan S."/>
            <person name="Rabelo E.M."/>
            <person name="Wilson R.K."/>
            <person name="Felgner P.L."/>
            <person name="Bethony J."/>
            <person name="Hawdon J.M."/>
            <person name="Gasser R.B."/>
            <person name="Loukas A."/>
            <person name="Mitreva M."/>
        </authorList>
    </citation>
    <scope>NUCLEOTIDE SEQUENCE [LARGE SCALE GENOMIC DNA]</scope>
</reference>
<dbReference type="Proteomes" id="UP000053676">
    <property type="component" value="Unassembled WGS sequence"/>
</dbReference>
<evidence type="ECO:0000256" key="2">
    <source>
        <dbReference type="ARBA" id="ARBA00008012"/>
    </source>
</evidence>
<dbReference type="KEGG" id="nai:NECAME_10328"/>
<evidence type="ECO:0000256" key="3">
    <source>
        <dbReference type="ARBA" id="ARBA00013151"/>
    </source>
</evidence>
<dbReference type="EC" id="2.2.1.2" evidence="3 7"/>
<dbReference type="GO" id="GO:0005737">
    <property type="term" value="C:cytoplasm"/>
    <property type="evidence" value="ECO:0007669"/>
    <property type="project" value="InterPro"/>
</dbReference>
<keyword evidence="5 7" id="KW-0570">Pentose shunt</keyword>
<dbReference type="PROSITE" id="PS01054">
    <property type="entry name" value="TRANSALDOLASE_1"/>
    <property type="match status" value="1"/>
</dbReference>
<comment type="similarity">
    <text evidence="2">Belongs to the transaldolase family. Type 1 subfamily.</text>
</comment>
<evidence type="ECO:0000313" key="9">
    <source>
        <dbReference type="Proteomes" id="UP000053676"/>
    </source>
</evidence>
<dbReference type="InterPro" id="IPR013785">
    <property type="entry name" value="Aldolase_TIM"/>
</dbReference>
<dbReference type="Gene3D" id="3.20.20.70">
    <property type="entry name" value="Aldolase class I"/>
    <property type="match status" value="2"/>
</dbReference>
<dbReference type="OrthoDB" id="2015515at2759"/>
<dbReference type="InterPro" id="IPR004730">
    <property type="entry name" value="Transaldolase_1"/>
</dbReference>
<proteinExistence type="inferred from homology"/>
<keyword evidence="4 7" id="KW-0808">Transferase</keyword>
<dbReference type="UniPathway" id="UPA00115">
    <property type="reaction ID" value="UER00414"/>
</dbReference>
<name>W2TA90_NECAM</name>
<dbReference type="GO" id="GO:0004801">
    <property type="term" value="F:transaldolase activity"/>
    <property type="evidence" value="ECO:0007669"/>
    <property type="project" value="UniProtKB-EC"/>
</dbReference>
<keyword evidence="6" id="KW-0704">Schiff base</keyword>
<keyword evidence="9" id="KW-1185">Reference proteome</keyword>
<dbReference type="STRING" id="51031.W2TA90"/>
<evidence type="ECO:0000256" key="4">
    <source>
        <dbReference type="ARBA" id="ARBA00022679"/>
    </source>
</evidence>
<evidence type="ECO:0000256" key="6">
    <source>
        <dbReference type="ARBA" id="ARBA00023270"/>
    </source>
</evidence>
<dbReference type="EMBL" id="KI659881">
    <property type="protein sequence ID" value="ETN78509.1"/>
    <property type="molecule type" value="Genomic_DNA"/>
</dbReference>
<dbReference type="InterPro" id="IPR018225">
    <property type="entry name" value="Transaldolase_AS"/>
</dbReference>